<dbReference type="EMBL" id="VGJX01000037">
    <property type="protein sequence ID" value="MBM3273736.1"/>
    <property type="molecule type" value="Genomic_DNA"/>
</dbReference>
<gene>
    <name evidence="3" type="ORF">FJZ00_01180</name>
</gene>
<protein>
    <submittedName>
        <fullName evidence="3">Serine/threonine-protein phosphatase</fullName>
    </submittedName>
</protein>
<dbReference type="AlphaFoldDB" id="A0A937X509"/>
<dbReference type="Pfam" id="PF07228">
    <property type="entry name" value="SpoIIE"/>
    <property type="match status" value="1"/>
</dbReference>
<dbReference type="PANTHER" id="PTHR43156:SF2">
    <property type="entry name" value="STAGE II SPORULATION PROTEIN E"/>
    <property type="match status" value="1"/>
</dbReference>
<dbReference type="InterPro" id="IPR001932">
    <property type="entry name" value="PPM-type_phosphatase-like_dom"/>
</dbReference>
<keyword evidence="1" id="KW-0378">Hydrolase</keyword>
<accession>A0A937X509</accession>
<evidence type="ECO:0000256" key="1">
    <source>
        <dbReference type="ARBA" id="ARBA00022801"/>
    </source>
</evidence>
<evidence type="ECO:0000259" key="2">
    <source>
        <dbReference type="SMART" id="SM00331"/>
    </source>
</evidence>
<proteinExistence type="predicted"/>
<dbReference type="SMART" id="SM00331">
    <property type="entry name" value="PP2C_SIG"/>
    <property type="match status" value="1"/>
</dbReference>
<comment type="caution">
    <text evidence="3">The sequence shown here is derived from an EMBL/GenBank/DDBJ whole genome shotgun (WGS) entry which is preliminary data.</text>
</comment>
<dbReference type="InterPro" id="IPR036457">
    <property type="entry name" value="PPM-type-like_dom_sf"/>
</dbReference>
<dbReference type="SUPFAM" id="SSF81606">
    <property type="entry name" value="PP2C-like"/>
    <property type="match status" value="1"/>
</dbReference>
<name>A0A937X509_9BACT</name>
<evidence type="ECO:0000313" key="3">
    <source>
        <dbReference type="EMBL" id="MBM3273736.1"/>
    </source>
</evidence>
<organism evidence="3 4">
    <name type="scientific">Candidatus Tanganyikabacteria bacterium</name>
    <dbReference type="NCBI Taxonomy" id="2961651"/>
    <lineage>
        <taxon>Bacteria</taxon>
        <taxon>Bacillati</taxon>
        <taxon>Candidatus Sericytochromatia</taxon>
        <taxon>Candidatus Tanganyikabacteria</taxon>
    </lineage>
</organism>
<sequence>MGGDFYDFIGLQGGAYGIVLGDVSGKGVPAALLGAVCLTLFRAIAPLHQSPIEALEAINKILTKHRASKKMFVAVTYVIYHPESGWVVGVNAGNPAPLHSGEPVISKGMPLGFASNAKYCDFELILDPGETLVLLSDGMTDARNAAGQRYGDDRFNALIGHHAESDPADLVRAVNAELAAFQRERSLYDDLTIVALRRIGRA</sequence>
<dbReference type="GO" id="GO:0016791">
    <property type="term" value="F:phosphatase activity"/>
    <property type="evidence" value="ECO:0007669"/>
    <property type="project" value="TreeGrafter"/>
</dbReference>
<evidence type="ECO:0000313" key="4">
    <source>
        <dbReference type="Proteomes" id="UP000703893"/>
    </source>
</evidence>
<feature type="non-terminal residue" evidence="3">
    <location>
        <position position="1"/>
    </location>
</feature>
<dbReference type="Gene3D" id="3.60.40.10">
    <property type="entry name" value="PPM-type phosphatase domain"/>
    <property type="match status" value="1"/>
</dbReference>
<dbReference type="InterPro" id="IPR052016">
    <property type="entry name" value="Bact_Sigma-Reg"/>
</dbReference>
<dbReference type="PANTHER" id="PTHR43156">
    <property type="entry name" value="STAGE II SPORULATION PROTEIN E-RELATED"/>
    <property type="match status" value="1"/>
</dbReference>
<reference evidence="3 4" key="1">
    <citation type="submission" date="2019-03" db="EMBL/GenBank/DDBJ databases">
        <title>Lake Tanganyika Metagenome-Assembled Genomes (MAGs).</title>
        <authorList>
            <person name="Tran P."/>
        </authorList>
    </citation>
    <scope>NUCLEOTIDE SEQUENCE [LARGE SCALE GENOMIC DNA]</scope>
    <source>
        <strain evidence="3">K_DeepCast_65m_m2_236</strain>
    </source>
</reference>
<dbReference type="Proteomes" id="UP000703893">
    <property type="component" value="Unassembled WGS sequence"/>
</dbReference>
<feature type="domain" description="PPM-type phosphatase" evidence="2">
    <location>
        <begin position="1"/>
        <end position="198"/>
    </location>
</feature>